<dbReference type="InterPro" id="IPR013785">
    <property type="entry name" value="Aldolase_TIM"/>
</dbReference>
<accession>A0ABT5VHM0</accession>
<sequence length="183" mass="20583">MENFNGQKILPAARDIKQLEKLLESQFTYIILLNSHIGQLRSLTRLAKSKNKQLLLHADLVQGLKNDEYAAQFLCQDIRPAGLISTRKSVVLSAKKSGLIAIQRLFLLDSIALETSYKLLEVTKPDFIEVLPGVMPHIITEVYEETKIPIIAGGLIRKKEEVDHAIKAGSVAVTTSREFLWQY</sequence>
<dbReference type="PANTHER" id="PTHR35787:SF1">
    <property type="entry name" value="GLYCEROL UPTAKE OPERON ANTITERMINATOR REGULATORY PROTEIN"/>
    <property type="match status" value="1"/>
</dbReference>
<dbReference type="Gene3D" id="3.20.20.70">
    <property type="entry name" value="Aldolase class I"/>
    <property type="match status" value="1"/>
</dbReference>
<dbReference type="Pfam" id="PF04309">
    <property type="entry name" value="G3P_antiterm"/>
    <property type="match status" value="1"/>
</dbReference>
<dbReference type="PANTHER" id="PTHR35787">
    <property type="entry name" value="GLYCEROL UPTAKE OPERON ANTITERMINATOR REGULATORY PROTEIN"/>
    <property type="match status" value="1"/>
</dbReference>
<comment type="caution">
    <text evidence="2">The sequence shown here is derived from an EMBL/GenBank/DDBJ whole genome shotgun (WGS) entry which is preliminary data.</text>
</comment>
<keyword evidence="3" id="KW-1185">Reference proteome</keyword>
<gene>
    <name evidence="2" type="ORF">N7Z68_16230</name>
</gene>
<comment type="function">
    <text evidence="1">Regulates expression of the glpD operon. In the presence of glycerol 3-phosphate (G3P) causes antitermination of transcription of glpD at the inverted repeat of the leader region to enhance its transcription. Binds and stabilizes glpD leader mRNA.</text>
</comment>
<dbReference type="Proteomes" id="UP001148125">
    <property type="component" value="Unassembled WGS sequence"/>
</dbReference>
<dbReference type="InterPro" id="IPR006699">
    <property type="entry name" value="GlpP"/>
</dbReference>
<protein>
    <recommendedName>
        <fullName evidence="1">Glycerol uptake operon antiterminator regulatory protein</fullName>
    </recommendedName>
</protein>
<name>A0ABT5VHM0_9BACI</name>
<keyword evidence="1" id="KW-0804">Transcription</keyword>
<reference evidence="2" key="1">
    <citation type="submission" date="2024-05" db="EMBL/GenBank/DDBJ databases">
        <title>Alkalihalobacillus sp. strain MEB203 novel alkaliphilic bacterium from Lonar Lake, India.</title>
        <authorList>
            <person name="Joshi A."/>
            <person name="Thite S."/>
            <person name="Mengade P."/>
        </authorList>
    </citation>
    <scope>NUCLEOTIDE SEQUENCE</scope>
    <source>
        <strain evidence="2">MEB 203</strain>
    </source>
</reference>
<dbReference type="EMBL" id="JAOTPO010000012">
    <property type="protein sequence ID" value="MDE5414909.1"/>
    <property type="molecule type" value="Genomic_DNA"/>
</dbReference>
<keyword evidence="1" id="KW-0694">RNA-binding</keyword>
<evidence type="ECO:0000313" key="3">
    <source>
        <dbReference type="Proteomes" id="UP001148125"/>
    </source>
</evidence>
<evidence type="ECO:0000313" key="2">
    <source>
        <dbReference type="EMBL" id="MDE5414909.1"/>
    </source>
</evidence>
<keyword evidence="1" id="KW-0319">Glycerol metabolism</keyword>
<organism evidence="2 3">
    <name type="scientific">Alkalihalobacterium chitinilyticum</name>
    <dbReference type="NCBI Taxonomy" id="2980103"/>
    <lineage>
        <taxon>Bacteria</taxon>
        <taxon>Bacillati</taxon>
        <taxon>Bacillota</taxon>
        <taxon>Bacilli</taxon>
        <taxon>Bacillales</taxon>
        <taxon>Bacillaceae</taxon>
        <taxon>Alkalihalobacterium</taxon>
    </lineage>
</organism>
<proteinExistence type="predicted"/>
<dbReference type="PIRSF" id="PIRSF016897">
    <property type="entry name" value="GlpP"/>
    <property type="match status" value="1"/>
</dbReference>
<keyword evidence="1" id="KW-0805">Transcription regulation</keyword>
<evidence type="ECO:0000256" key="1">
    <source>
        <dbReference type="PIRNR" id="PIRNR016897"/>
    </source>
</evidence>
<dbReference type="SUPFAM" id="SSF110391">
    <property type="entry name" value="GlpP-like"/>
    <property type="match status" value="1"/>
</dbReference>
<dbReference type="RefSeq" id="WP_275119648.1">
    <property type="nucleotide sequence ID" value="NZ_JAOTPO010000012.1"/>
</dbReference>